<feature type="region of interest" description="Disordered" evidence="7">
    <location>
        <begin position="285"/>
        <end position="316"/>
    </location>
</feature>
<dbReference type="InterPro" id="IPR019775">
    <property type="entry name" value="WD40_repeat_CS"/>
</dbReference>
<reference evidence="9 10" key="1">
    <citation type="submission" date="2024-10" db="EMBL/GenBank/DDBJ databases">
        <title>Updated reference genomes for cyclostephanoid diatoms.</title>
        <authorList>
            <person name="Roberts W.R."/>
            <person name="Alverson A.J."/>
        </authorList>
    </citation>
    <scope>NUCLEOTIDE SEQUENCE [LARGE SCALE GENOMIC DNA]</scope>
    <source>
        <strain evidence="9 10">AJA228-03</strain>
    </source>
</reference>
<dbReference type="PANTHER" id="PTHR19879:SF1">
    <property type="entry name" value="CANNONBALL-RELATED"/>
    <property type="match status" value="1"/>
</dbReference>
<feature type="compositionally biased region" description="Low complexity" evidence="7">
    <location>
        <begin position="102"/>
        <end position="116"/>
    </location>
</feature>
<dbReference type="CDD" id="cd00200">
    <property type="entry name" value="WD40"/>
    <property type="match status" value="1"/>
</dbReference>
<feature type="region of interest" description="Disordered" evidence="7">
    <location>
        <begin position="96"/>
        <end position="120"/>
    </location>
</feature>
<dbReference type="PROSITE" id="PS50294">
    <property type="entry name" value="WD_REPEATS_REGION"/>
    <property type="match status" value="2"/>
</dbReference>
<dbReference type="PROSITE" id="PS00678">
    <property type="entry name" value="WD_REPEATS_1"/>
    <property type="match status" value="2"/>
</dbReference>
<keyword evidence="4" id="KW-0539">Nucleus</keyword>
<evidence type="ECO:0000256" key="1">
    <source>
        <dbReference type="ARBA" id="ARBA00004123"/>
    </source>
</evidence>
<evidence type="ECO:0000256" key="4">
    <source>
        <dbReference type="ARBA" id="ARBA00023242"/>
    </source>
</evidence>
<dbReference type="InterPro" id="IPR007582">
    <property type="entry name" value="TFIID_NTD2"/>
</dbReference>
<dbReference type="Pfam" id="PF04494">
    <property type="entry name" value="TFIID_NTD2"/>
    <property type="match status" value="1"/>
</dbReference>
<evidence type="ECO:0000313" key="9">
    <source>
        <dbReference type="EMBL" id="KAL3808055.1"/>
    </source>
</evidence>
<gene>
    <name evidence="9" type="ORF">ACHAXA_007997</name>
</gene>
<name>A0ABD3R578_9STRA</name>
<keyword evidence="10" id="KW-1185">Reference proteome</keyword>
<dbReference type="PROSITE" id="PS50082">
    <property type="entry name" value="WD_REPEATS_2"/>
    <property type="match status" value="5"/>
</dbReference>
<dbReference type="InterPro" id="IPR037264">
    <property type="entry name" value="TFIID_NTD2_sf"/>
</dbReference>
<keyword evidence="2 5" id="KW-0853">WD repeat</keyword>
<dbReference type="SMART" id="SM00320">
    <property type="entry name" value="WD40"/>
    <property type="match status" value="6"/>
</dbReference>
<organism evidence="9 10">
    <name type="scientific">Cyclostephanos tholiformis</name>
    <dbReference type="NCBI Taxonomy" id="382380"/>
    <lineage>
        <taxon>Eukaryota</taxon>
        <taxon>Sar</taxon>
        <taxon>Stramenopiles</taxon>
        <taxon>Ochrophyta</taxon>
        <taxon>Bacillariophyta</taxon>
        <taxon>Coscinodiscophyceae</taxon>
        <taxon>Thalassiosirophycidae</taxon>
        <taxon>Stephanodiscales</taxon>
        <taxon>Stephanodiscaceae</taxon>
        <taxon>Cyclostephanos</taxon>
    </lineage>
</organism>
<feature type="region of interest" description="Disordered" evidence="7">
    <location>
        <begin position="178"/>
        <end position="202"/>
    </location>
</feature>
<feature type="compositionally biased region" description="Basic and acidic residues" evidence="7">
    <location>
        <begin position="178"/>
        <end position="192"/>
    </location>
</feature>
<dbReference type="Gene3D" id="2.130.10.10">
    <property type="entry name" value="YVTN repeat-like/Quinoprotein amine dehydrogenase"/>
    <property type="match status" value="2"/>
</dbReference>
<keyword evidence="3" id="KW-0677">Repeat</keyword>
<feature type="compositionally biased region" description="Basic and acidic residues" evidence="7">
    <location>
        <begin position="288"/>
        <end position="312"/>
    </location>
</feature>
<evidence type="ECO:0000256" key="5">
    <source>
        <dbReference type="PROSITE-ProRule" id="PRU00221"/>
    </source>
</evidence>
<evidence type="ECO:0000259" key="8">
    <source>
        <dbReference type="Pfam" id="PF04494"/>
    </source>
</evidence>
<feature type="repeat" description="WD" evidence="5">
    <location>
        <begin position="1056"/>
        <end position="1082"/>
    </location>
</feature>
<dbReference type="SUPFAM" id="SSF160897">
    <property type="entry name" value="Taf5 N-terminal domain-like"/>
    <property type="match status" value="1"/>
</dbReference>
<evidence type="ECO:0000256" key="2">
    <source>
        <dbReference type="ARBA" id="ARBA00022574"/>
    </source>
</evidence>
<keyword evidence="6" id="KW-0175">Coiled coil</keyword>
<protein>
    <recommendedName>
        <fullName evidence="8">TFIID subunit TAF5 NTD2 domain-containing protein</fullName>
    </recommendedName>
</protein>
<feature type="domain" description="TFIID subunit TAF5 NTD2" evidence="8">
    <location>
        <begin position="376"/>
        <end position="451"/>
    </location>
</feature>
<dbReference type="GO" id="GO:0005634">
    <property type="term" value="C:nucleus"/>
    <property type="evidence" value="ECO:0007669"/>
    <property type="project" value="UniProtKB-SubCell"/>
</dbReference>
<dbReference type="PANTHER" id="PTHR19879">
    <property type="entry name" value="TRANSCRIPTION INITIATION FACTOR TFIID"/>
    <property type="match status" value="1"/>
</dbReference>
<feature type="repeat" description="WD" evidence="5">
    <location>
        <begin position="997"/>
        <end position="1038"/>
    </location>
</feature>
<dbReference type="Gene3D" id="1.25.40.500">
    <property type="entry name" value="TFIID subunit TAF5, NTD2 domain"/>
    <property type="match status" value="1"/>
</dbReference>
<dbReference type="EMBL" id="JALLPB020000551">
    <property type="protein sequence ID" value="KAL3808055.1"/>
    <property type="molecule type" value="Genomic_DNA"/>
</dbReference>
<feature type="repeat" description="WD" evidence="5">
    <location>
        <begin position="962"/>
        <end position="996"/>
    </location>
</feature>
<dbReference type="Proteomes" id="UP001530377">
    <property type="component" value="Unassembled WGS sequence"/>
</dbReference>
<dbReference type="InterPro" id="IPR015943">
    <property type="entry name" value="WD40/YVTN_repeat-like_dom_sf"/>
</dbReference>
<evidence type="ECO:0000256" key="7">
    <source>
        <dbReference type="SAM" id="MobiDB-lite"/>
    </source>
</evidence>
<sequence>MASIFDGATTYPTFNRPSEESLVLAYLRKYGLEEAACELKTILEKGMASASTSANEIDDGMKHKRVHTSDGGKDGDNKLPLIHYDITDDAKEHVGTAAVATSSPDGSSSVGGSQDGVNEKLGSNNTLGAATGGGFGYDLDAAPTVALWGAGSAPPMLRNSKISDLLLCGRIQDASSEKIDDVTKSSEGDIKGSDGIGDPHGIEAETNIRDEARRYIEGFTSLVTWILSLPDDPANPIVTPNTAGRPPLFICRNKTTGGERGATPDVGEDILAEGGNVSVKNSSATHDFTQERSEINFDDKGDDSKKEFDNQERPIQNLHGGLPTLVRLSLAATERYDPAQGKTPTPHTLSLLPDATPAISSASSPQKNCLPLLPSCKPELLALSFPLLVHTYCELLTCGLEHTSLALLDTYRHLYEASHHTEIVDLDKCQSTKRIVELNDDVIAQSVLHSEMRLINSQIALLAKKLSEVENIRNDLKSKSKMTTEEDKLLQEHTSRVAKYTETLSRSREKVAELSSKNDALTSKLMALPFLRRARALKWNIRISTASFAALTRFVSSDDKLLPMSALLQSRCHLIVERRDPWPCFPPAMLEDIGMNKEISEEESKVRWAAPFHLMARTSEASAREAGKDIAASGLIRNRLHQKLARSILIRSDISQYPNFRVEYSSGFKDVESRSSVEFNRALLISGFRRLEALELKQEYEAGLLPAASPAGDGPKKHFHCSDALEPSILLTTICSSSYLLNEADVTPDSFDRLHWSDPNVGVTSASIRPPDGKKVAVGCNDSAVRIWSLDQSTNSNKRKTSRHAPSCVLSLGEPLILLLGHKNGFPVFDVDWNRNGRTLLSAGGDGTIRLWDTEAVGPFGTMSGVSVQQRNKSSHTVGGPASTSLCTLVIPGAKAESLVEVGGAAVSVYRGHVPSTPIWSVSSAPCGYYFASAGSDYTARIWTTDRTAPVRVLSGHVSPSVNCVAWHPNCNYVITASDDKTCRMFDIQTGRCVRLFSGSTRGLNLVCVSPSGRYAAGSGYDGIVRLWDLGSGRLVNELRAGTTSTQASCYTEGMINAISFSSCGGALAVAGEDCTVRIWNVCGAGNYLSGLDNLNATHGASAMSSFGHSLSSAVTNTHMNHIAASEGSCYGAKVPVKVFNTNKISICALKYTKKNLLLALGCA</sequence>
<dbReference type="SUPFAM" id="SSF50978">
    <property type="entry name" value="WD40 repeat-like"/>
    <property type="match status" value="1"/>
</dbReference>
<evidence type="ECO:0000256" key="6">
    <source>
        <dbReference type="SAM" id="Coils"/>
    </source>
</evidence>
<dbReference type="InterPro" id="IPR036322">
    <property type="entry name" value="WD40_repeat_dom_sf"/>
</dbReference>
<feature type="coiled-coil region" evidence="6">
    <location>
        <begin position="459"/>
        <end position="524"/>
    </location>
</feature>
<evidence type="ECO:0000313" key="10">
    <source>
        <dbReference type="Proteomes" id="UP001530377"/>
    </source>
</evidence>
<evidence type="ECO:0000256" key="3">
    <source>
        <dbReference type="ARBA" id="ARBA00022737"/>
    </source>
</evidence>
<comment type="caution">
    <text evidence="9">The sequence shown here is derived from an EMBL/GenBank/DDBJ whole genome shotgun (WGS) entry which is preliminary data.</text>
</comment>
<accession>A0ABD3R578</accession>
<dbReference type="Pfam" id="PF00400">
    <property type="entry name" value="WD40"/>
    <property type="match status" value="5"/>
</dbReference>
<feature type="repeat" description="WD" evidence="5">
    <location>
        <begin position="771"/>
        <end position="798"/>
    </location>
</feature>
<dbReference type="AlphaFoldDB" id="A0ABD3R578"/>
<comment type="subcellular location">
    <subcellularLocation>
        <location evidence="1">Nucleus</location>
    </subcellularLocation>
</comment>
<feature type="region of interest" description="Disordered" evidence="7">
    <location>
        <begin position="338"/>
        <end position="360"/>
    </location>
</feature>
<feature type="repeat" description="WD" evidence="5">
    <location>
        <begin position="828"/>
        <end position="855"/>
    </location>
</feature>
<proteinExistence type="predicted"/>
<dbReference type="InterPro" id="IPR001680">
    <property type="entry name" value="WD40_rpt"/>
</dbReference>